<feature type="non-terminal residue" evidence="1">
    <location>
        <position position="65"/>
    </location>
</feature>
<dbReference type="InParanoid" id="F4RCF1"/>
<protein>
    <submittedName>
        <fullName evidence="1">Uncharacterized protein</fullName>
    </submittedName>
</protein>
<dbReference type="EMBL" id="GL883096">
    <property type="protein sequence ID" value="EGG09721.1"/>
    <property type="molecule type" value="Genomic_DNA"/>
</dbReference>
<dbReference type="VEuPathDB" id="FungiDB:MELLADRAFT_55220"/>
<dbReference type="HOGENOM" id="CLU_2855914_0_0_1"/>
<evidence type="ECO:0000313" key="1">
    <source>
        <dbReference type="EMBL" id="EGG09721.1"/>
    </source>
</evidence>
<dbReference type="Proteomes" id="UP000001072">
    <property type="component" value="Unassembled WGS sequence"/>
</dbReference>
<dbReference type="GeneID" id="18928959"/>
<dbReference type="KEGG" id="mlr:MELLADRAFT_55220"/>
<name>F4RCF1_MELLP</name>
<evidence type="ECO:0000313" key="2">
    <source>
        <dbReference type="Proteomes" id="UP000001072"/>
    </source>
</evidence>
<accession>F4RCF1</accession>
<dbReference type="AlphaFoldDB" id="F4RCF1"/>
<gene>
    <name evidence="1" type="ORF">MELLADRAFT_55220</name>
</gene>
<sequence length="65" mass="7709">MLFAGYNGVPCLNNLEKEGVSQSIEEGSLSRNTPSFTPLREAKPVRMERRMLRWNEERIPWWRIM</sequence>
<proteinExistence type="predicted"/>
<organism evidence="2">
    <name type="scientific">Melampsora larici-populina (strain 98AG31 / pathotype 3-4-7)</name>
    <name type="common">Poplar leaf rust fungus</name>
    <dbReference type="NCBI Taxonomy" id="747676"/>
    <lineage>
        <taxon>Eukaryota</taxon>
        <taxon>Fungi</taxon>
        <taxon>Dikarya</taxon>
        <taxon>Basidiomycota</taxon>
        <taxon>Pucciniomycotina</taxon>
        <taxon>Pucciniomycetes</taxon>
        <taxon>Pucciniales</taxon>
        <taxon>Melampsoraceae</taxon>
        <taxon>Melampsora</taxon>
    </lineage>
</organism>
<keyword evidence="2" id="KW-1185">Reference proteome</keyword>
<reference evidence="2" key="1">
    <citation type="journal article" date="2011" name="Proc. Natl. Acad. Sci. U.S.A.">
        <title>Obligate biotrophy features unraveled by the genomic analysis of rust fungi.</title>
        <authorList>
            <person name="Duplessis S."/>
            <person name="Cuomo C.A."/>
            <person name="Lin Y.-C."/>
            <person name="Aerts A."/>
            <person name="Tisserant E."/>
            <person name="Veneault-Fourrey C."/>
            <person name="Joly D.L."/>
            <person name="Hacquard S."/>
            <person name="Amselem J."/>
            <person name="Cantarel B.L."/>
            <person name="Chiu R."/>
            <person name="Coutinho P.M."/>
            <person name="Feau N."/>
            <person name="Field M."/>
            <person name="Frey P."/>
            <person name="Gelhaye E."/>
            <person name="Goldberg J."/>
            <person name="Grabherr M.G."/>
            <person name="Kodira C.D."/>
            <person name="Kohler A."/>
            <person name="Kuees U."/>
            <person name="Lindquist E.A."/>
            <person name="Lucas S.M."/>
            <person name="Mago R."/>
            <person name="Mauceli E."/>
            <person name="Morin E."/>
            <person name="Murat C."/>
            <person name="Pangilinan J.L."/>
            <person name="Park R."/>
            <person name="Pearson M."/>
            <person name="Quesneville H."/>
            <person name="Rouhier N."/>
            <person name="Sakthikumar S."/>
            <person name="Salamov A.A."/>
            <person name="Schmutz J."/>
            <person name="Selles B."/>
            <person name="Shapiro H."/>
            <person name="Tanguay P."/>
            <person name="Tuskan G.A."/>
            <person name="Henrissat B."/>
            <person name="Van de Peer Y."/>
            <person name="Rouze P."/>
            <person name="Ellis J.G."/>
            <person name="Dodds P.N."/>
            <person name="Schein J.E."/>
            <person name="Zhong S."/>
            <person name="Hamelin R.C."/>
            <person name="Grigoriev I.V."/>
            <person name="Szabo L.J."/>
            <person name="Martin F."/>
        </authorList>
    </citation>
    <scope>NUCLEOTIDE SEQUENCE [LARGE SCALE GENOMIC DNA]</scope>
    <source>
        <strain evidence="2">98AG31 / pathotype 3-4-7</strain>
    </source>
</reference>
<dbReference type="RefSeq" id="XP_007406775.1">
    <property type="nucleotide sequence ID" value="XM_007406713.1"/>
</dbReference>